<feature type="compositionally biased region" description="Acidic residues" evidence="10">
    <location>
        <begin position="994"/>
        <end position="1005"/>
    </location>
</feature>
<proteinExistence type="inferred from homology"/>
<keyword evidence="7" id="KW-0472">Membrane</keyword>
<evidence type="ECO:0000256" key="7">
    <source>
        <dbReference type="ARBA" id="ARBA00023136"/>
    </source>
</evidence>
<keyword evidence="5" id="KW-0256">Endoplasmic reticulum</keyword>
<dbReference type="PANTHER" id="PTHR13190:SF20">
    <property type="entry name" value="AUTOPHAGY-RELATED PROTEIN 2 HOMOLOG B"/>
    <property type="match status" value="1"/>
</dbReference>
<dbReference type="InterPro" id="IPR026849">
    <property type="entry name" value="ATG2"/>
</dbReference>
<evidence type="ECO:0000256" key="9">
    <source>
        <dbReference type="ARBA" id="ARBA00024615"/>
    </source>
</evidence>
<evidence type="ECO:0000256" key="6">
    <source>
        <dbReference type="ARBA" id="ARBA00023055"/>
    </source>
</evidence>
<comment type="similarity">
    <text evidence="3">Belongs to the ATG2 family.</text>
</comment>
<dbReference type="PANTHER" id="PTHR13190">
    <property type="entry name" value="AUTOPHAGY-RELATED 2, ISOFORM A"/>
    <property type="match status" value="1"/>
</dbReference>
<evidence type="ECO:0000256" key="1">
    <source>
        <dbReference type="ARBA" id="ARBA00004406"/>
    </source>
</evidence>
<feature type="compositionally biased region" description="Basic and acidic residues" evidence="10">
    <location>
        <begin position="867"/>
        <end position="881"/>
    </location>
</feature>
<comment type="caution">
    <text evidence="11">The sequence shown here is derived from an EMBL/GenBank/DDBJ whole genome shotgun (WGS) entry which is preliminary data.</text>
</comment>
<comment type="catalytic activity">
    <reaction evidence="8">
        <text>a 1,2-diacyl-sn-glycero-3-phospho-L-serine(in) = a 1,2-diacyl-sn-glycero-3-phospho-L-serine(out)</text>
        <dbReference type="Rhea" id="RHEA:38663"/>
        <dbReference type="ChEBI" id="CHEBI:57262"/>
    </reaction>
</comment>
<name>A0ABD1KJG3_9TELE</name>
<comment type="catalytic activity">
    <reaction evidence="9">
        <text>a 1,2-diacyl-sn-glycero-3-phosphoethanolamine(in) = a 1,2-diacyl-sn-glycero-3-phosphoethanolamine(out)</text>
        <dbReference type="Rhea" id="RHEA:38895"/>
        <dbReference type="ChEBI" id="CHEBI:64612"/>
    </reaction>
</comment>
<evidence type="ECO:0000313" key="12">
    <source>
        <dbReference type="Proteomes" id="UP001591681"/>
    </source>
</evidence>
<dbReference type="GO" id="GO:0034045">
    <property type="term" value="C:phagophore assembly site membrane"/>
    <property type="evidence" value="ECO:0007669"/>
    <property type="project" value="UniProtKB-SubCell"/>
</dbReference>
<feature type="compositionally biased region" description="Basic residues" evidence="10">
    <location>
        <begin position="1017"/>
        <end position="1037"/>
    </location>
</feature>
<reference evidence="11 12" key="1">
    <citation type="submission" date="2024-09" db="EMBL/GenBank/DDBJ databases">
        <title>A chromosome-level genome assembly of Gray's grenadier anchovy, Coilia grayii.</title>
        <authorList>
            <person name="Fu Z."/>
        </authorList>
    </citation>
    <scope>NUCLEOTIDE SEQUENCE [LARGE SCALE GENOMIC DNA]</scope>
    <source>
        <strain evidence="11">G4</strain>
        <tissue evidence="11">Muscle</tissue>
    </source>
</reference>
<feature type="compositionally biased region" description="Low complexity" evidence="10">
    <location>
        <begin position="1553"/>
        <end position="1566"/>
    </location>
</feature>
<dbReference type="GO" id="GO:0006869">
    <property type="term" value="P:lipid transport"/>
    <property type="evidence" value="ECO:0007669"/>
    <property type="project" value="UniProtKB-KW"/>
</dbReference>
<keyword evidence="6" id="KW-0445">Lipid transport</keyword>
<evidence type="ECO:0008006" key="13">
    <source>
        <dbReference type="Google" id="ProtNLM"/>
    </source>
</evidence>
<evidence type="ECO:0000256" key="5">
    <source>
        <dbReference type="ARBA" id="ARBA00022824"/>
    </source>
</evidence>
<keyword evidence="4" id="KW-0813">Transport</keyword>
<evidence type="ECO:0000256" key="3">
    <source>
        <dbReference type="ARBA" id="ARBA00009714"/>
    </source>
</evidence>
<gene>
    <name evidence="11" type="ORF">ACEWY4_005820</name>
</gene>
<feature type="region of interest" description="Disordered" evidence="10">
    <location>
        <begin position="847"/>
        <end position="892"/>
    </location>
</feature>
<sequence>MPWPFSESIKKRACRYLLQRYLGHFLQEKLSLEQLSLDLYLGTGSLTHVPLDTWALNELLESVDAPLEVLEGFIANISLSVPWASLLQDPCALQVQGLRVVFRPRPRTASGLEPMCWSGLMSSSLQLARECLSGDHQGEHQPLEGLESFAETIETVLRRIRVTFLDTVLRVEHIPEHSKTGVALEVRISRMEYCDQMAEETASVDLHQPSLFAQKALSVEGLSLFWDHFPHSARAGLHTSPTHTDSELKLSPSWNPHIVCEPHPQFSPPPSAPPSPPIQVAQLGGRMTLSLLLKQNQDTPGAKLEVDGQMESLVVLLSPRQVHLLMDMWDAFTHSGQEWAGLKDRKSRPMRQEDEYRLHMELQRCLRKETMATIPMPTAPMPTAPMAMGAPHDPLDSQTTKTTSSREDVFFSMAEMDMSHSLSSLPPLGDPPTVDLDLSLNSNYSASESPPAHTAAGWDEYLEVNRQQQEAPHTHTHHKLHRQTSHLPDEACPELVLRVGVECLLVAVLHIDPLPPADSAHSSPAPMAAHFFHTLSTGKLHPHGFLHSRELFDKALPHDHLRLVGEGMKVLYEHTQSSSVTRLNSELSFSRMEIRECLFFTETPHNTHTAQYTELLTFDDPGSQPCPSPCLQLFYKLTERRGPQGGPVRTLPGRADVRVELAGCWVELDVSIVDRLHSLLQPRKHATMEMMTSHMYTSYNKPVSLHKAFAEVFLDEGGGPGHCDVCVCVSAPRLRVCVRFPIPDLRCDAERGPWFRRRLRPDTLTLDLTEPQLSTHFTSATHAEQSTLELHYRQLTGHLHSDGQEGPVTFLRVSHSLDDISTSDSGKFDWPRVVLKVNPMAVPSLLERVTAEEEEEEEEEEEGPGAGHREEEASHSLKDVCDFSQPEPSPFSSRRVMYENEEMVIPGDVLEMSVFQEKSSANSRFTLELSAPNLQITLPSKAFYETLHNRINNDLLLWEPTAPSPVETVESMPYGVGLSVASQLITTQTKDFSPEEEDSGSEEDTLPFPLPMDVGSRRRKRRMKSQRHTHSHTYTHSHTHHSCQSLLSVSLAINQGFLSLHTHTQHAGVCEQSVCTGEVWAELRGAVLFGVAQYEGSEDQHYFCLHTNSFGLYHKGQVDRDSRPLEVTLPDRLRPHWLEPTLYPSEPAPEAGPIPSEGLGVEPTSMLSAAVKVLSHTPERPIKEYLVAVGIRGVTLQHRVVPPGQGWYDQIVDFLNVREEDVLGYTPPTSITTTHLHLWSCSLDYRPLYLPVRSLITVETFSISRSLASDLSSSTIRIILDEAALFLSDKSNVLSVNLGRDYVRVVDMGTLELRITTARQRTDGEQSEPRFELRCSSDVIHIRTCWDSCAALMKLIQYVANDGDLLPPTASEAHSSSSSKPRGKAEGSAPSPSQTPLLPDAEQKMLQELMSDAMEEDILTHTYTQPNGLHDAVRQEADAPRSDLFLFPDESGNLPEASPTSTLPLHSPLIAPPNSHPPHDSDDFCILDTPASRAGEKDEEPVIRKLTSEPIEVKENHFSPLASRAALFPTPDVRYLLKEISVVWHLYGGRDFSSSSPSRSRGCSPSQTPLRQTRGGRAGGGLGRNSDMLMEIQLSKVRFQHEVYPPSPSEWAGPERASSRQLFVVQELEVRDRLASSQINKFLYLYCSKELPRKAHANMLTVRAVHVSVETDDSPQECCLRVSLMPLRLNIDQDALFFLRDFFSSLAAEVELFSPPEHEALCVSMKRPAGSDVFCSHEPAPIISMPTQTNHNGLSEQEPASSAFTDQPIFFREFRFTSDVPIRLDYHGKHVAMEQGTFAGILMGLAQLNCSELTLRRLCYRQGLLGVDRLVSYAINEWLSDIKKNQLPGLLGGVGPIHSLLQLVQGCRDLVWLPIQQYRKDGRIVRGVQRGTASFGTSTAMAALELTNRMVRTIQAAAETAYDMVSAGPSGGEEPTRGMTRRLKRYSHHRLAQQPVDLREGVAKAYSVVKEGLTDTALGIIVTATREHEQRGVTGAVGGVLRELPPAVVKPLIVATEATAHVLGGMRNQIQPDARQDEAQKWRMGEE</sequence>
<organism evidence="11 12">
    <name type="scientific">Coilia grayii</name>
    <name type="common">Gray's grenadier anchovy</name>
    <dbReference type="NCBI Taxonomy" id="363190"/>
    <lineage>
        <taxon>Eukaryota</taxon>
        <taxon>Metazoa</taxon>
        <taxon>Chordata</taxon>
        <taxon>Craniata</taxon>
        <taxon>Vertebrata</taxon>
        <taxon>Euteleostomi</taxon>
        <taxon>Actinopterygii</taxon>
        <taxon>Neopterygii</taxon>
        <taxon>Teleostei</taxon>
        <taxon>Clupei</taxon>
        <taxon>Clupeiformes</taxon>
        <taxon>Clupeoidei</taxon>
        <taxon>Engraulidae</taxon>
        <taxon>Coilinae</taxon>
        <taxon>Coilia</taxon>
    </lineage>
</organism>
<feature type="region of interest" description="Disordered" evidence="10">
    <location>
        <begin position="988"/>
        <end position="1037"/>
    </location>
</feature>
<dbReference type="EMBL" id="JBHFQA010000005">
    <property type="protein sequence ID" value="KAL2099340.1"/>
    <property type="molecule type" value="Genomic_DNA"/>
</dbReference>
<keyword evidence="12" id="KW-1185">Reference proteome</keyword>
<feature type="compositionally biased region" description="Acidic residues" evidence="10">
    <location>
        <begin position="852"/>
        <end position="863"/>
    </location>
</feature>
<evidence type="ECO:0000256" key="4">
    <source>
        <dbReference type="ARBA" id="ARBA00022448"/>
    </source>
</evidence>
<evidence type="ECO:0000256" key="2">
    <source>
        <dbReference type="ARBA" id="ARBA00004623"/>
    </source>
</evidence>
<dbReference type="Pfam" id="PF13329">
    <property type="entry name" value="ATG2_CAD"/>
    <property type="match status" value="2"/>
</dbReference>
<evidence type="ECO:0000256" key="8">
    <source>
        <dbReference type="ARBA" id="ARBA00024479"/>
    </source>
</evidence>
<evidence type="ECO:0000256" key="10">
    <source>
        <dbReference type="SAM" id="MobiDB-lite"/>
    </source>
</evidence>
<feature type="region of interest" description="Disordered" evidence="10">
    <location>
        <begin position="1369"/>
        <end position="1398"/>
    </location>
</feature>
<comment type="subcellular location">
    <subcellularLocation>
        <location evidence="1">Endoplasmic reticulum membrane</location>
        <topology evidence="1">Peripheral membrane protein</topology>
    </subcellularLocation>
    <subcellularLocation>
        <location evidence="2">Preautophagosomal structure membrane</location>
        <topology evidence="2">Peripheral membrane protein</topology>
    </subcellularLocation>
</comment>
<feature type="region of interest" description="Disordered" evidence="10">
    <location>
        <begin position="1552"/>
        <end position="1585"/>
    </location>
</feature>
<dbReference type="GO" id="GO:0005789">
    <property type="term" value="C:endoplasmic reticulum membrane"/>
    <property type="evidence" value="ECO:0007669"/>
    <property type="project" value="UniProtKB-SubCell"/>
</dbReference>
<protein>
    <recommendedName>
        <fullName evidence="13">Autophagy related 2B</fullName>
    </recommendedName>
</protein>
<accession>A0ABD1KJG3</accession>
<evidence type="ECO:0000313" key="11">
    <source>
        <dbReference type="EMBL" id="KAL2099340.1"/>
    </source>
</evidence>
<dbReference type="Proteomes" id="UP001591681">
    <property type="component" value="Unassembled WGS sequence"/>
</dbReference>